<evidence type="ECO:0000313" key="6">
    <source>
        <dbReference type="EMBL" id="RMB25497.1"/>
    </source>
</evidence>
<dbReference type="Pfam" id="PF05853">
    <property type="entry name" value="BKACE"/>
    <property type="match status" value="1"/>
</dbReference>
<reference evidence="6 7" key="1">
    <citation type="journal article" date="2015" name="Stand. Genomic Sci.">
        <title>Genomic Encyclopedia of Bacterial and Archaeal Type Strains, Phase III: the genomes of soil and plant-associated and newly described type strains.</title>
        <authorList>
            <person name="Whitman W.B."/>
            <person name="Woyke T."/>
            <person name="Klenk H.P."/>
            <person name="Zhou Y."/>
            <person name="Lilburn T.G."/>
            <person name="Beck B.J."/>
            <person name="De Vos P."/>
            <person name="Vandamme P."/>
            <person name="Eisen J.A."/>
            <person name="Garrity G."/>
            <person name="Hugenholtz P."/>
            <person name="Kyrpides N.C."/>
        </authorList>
    </citation>
    <scope>NUCLEOTIDE SEQUENCE [LARGE SCALE GENOMIC DNA]</scope>
    <source>
        <strain evidence="6 7">CGMCC 1.10124</strain>
    </source>
</reference>
<dbReference type="KEGG" id="haer:DU502_10385"/>
<dbReference type="EMBL" id="REFS01000001">
    <property type="protein sequence ID" value="RMB25497.1"/>
    <property type="molecule type" value="Genomic_DNA"/>
</dbReference>
<evidence type="ECO:0000313" key="5">
    <source>
        <dbReference type="EMBL" id="AZH25760.1"/>
    </source>
</evidence>
<keyword evidence="2" id="KW-0808">Transferase</keyword>
<name>A0A3M0DXE8_9EURY</name>
<dbReference type="Proteomes" id="UP000277326">
    <property type="component" value="Unassembled WGS sequence"/>
</dbReference>
<dbReference type="InterPro" id="IPR008567">
    <property type="entry name" value="BKACE"/>
</dbReference>
<proteinExistence type="predicted"/>
<evidence type="ECO:0000256" key="4">
    <source>
        <dbReference type="ARBA" id="ARBA00022833"/>
    </source>
</evidence>
<dbReference type="GeneID" id="38471697"/>
<dbReference type="Gene3D" id="3.20.20.70">
    <property type="entry name" value="Aldolase class I"/>
    <property type="match status" value="1"/>
</dbReference>
<dbReference type="GO" id="GO:0046872">
    <property type="term" value="F:metal ion binding"/>
    <property type="evidence" value="ECO:0007669"/>
    <property type="project" value="UniProtKB-KW"/>
</dbReference>
<keyword evidence="8" id="KW-1185">Reference proteome</keyword>
<dbReference type="RefSeq" id="WP_121919295.1">
    <property type="nucleotide sequence ID" value="NZ_CP034145.1"/>
</dbReference>
<evidence type="ECO:0000256" key="2">
    <source>
        <dbReference type="ARBA" id="ARBA00022679"/>
    </source>
</evidence>
<dbReference type="EMBL" id="CP034145">
    <property type="protein sequence ID" value="AZH25760.1"/>
    <property type="molecule type" value="Genomic_DNA"/>
</dbReference>
<keyword evidence="4" id="KW-0862">Zinc</keyword>
<dbReference type="OrthoDB" id="299212at2157"/>
<protein>
    <submittedName>
        <fullName evidence="6">3-keto-5-aminohexanoate cleavage enzyme</fullName>
    </submittedName>
    <submittedName>
        <fullName evidence="5">3-keto-5-aminohexanoate cleavage protein</fullName>
    </submittedName>
</protein>
<evidence type="ECO:0000256" key="1">
    <source>
        <dbReference type="ARBA" id="ARBA00001947"/>
    </source>
</evidence>
<reference evidence="5 8" key="2">
    <citation type="submission" date="2018-07" db="EMBL/GenBank/DDBJ databases">
        <title>Genome sequences of Haloplanus aerogenes JCM 16430T.</title>
        <authorList>
            <person name="Kim Y.B."/>
            <person name="Roh S.W."/>
        </authorList>
    </citation>
    <scope>NUCLEOTIDE SEQUENCE [LARGE SCALE GENOMIC DNA]</scope>
    <source>
        <strain evidence="5 8">JCM 16430</strain>
    </source>
</reference>
<evidence type="ECO:0000313" key="8">
    <source>
        <dbReference type="Proteomes" id="UP000282007"/>
    </source>
</evidence>
<dbReference type="Proteomes" id="UP000282007">
    <property type="component" value="Chromosome"/>
</dbReference>
<dbReference type="GO" id="GO:0043720">
    <property type="term" value="F:3-keto-5-aminohexanoate cleavage activity"/>
    <property type="evidence" value="ECO:0007669"/>
    <property type="project" value="InterPro"/>
</dbReference>
<dbReference type="PANTHER" id="PTHR37418">
    <property type="entry name" value="3-KETO-5-AMINOHEXANOATE CLEAVAGE ENZYME-RELATED"/>
    <property type="match status" value="1"/>
</dbReference>
<organism evidence="6 7">
    <name type="scientific">Haloplanus aerogenes</name>
    <dbReference type="NCBI Taxonomy" id="660522"/>
    <lineage>
        <taxon>Archaea</taxon>
        <taxon>Methanobacteriati</taxon>
        <taxon>Methanobacteriota</taxon>
        <taxon>Stenosarchaea group</taxon>
        <taxon>Halobacteria</taxon>
        <taxon>Halobacteriales</taxon>
        <taxon>Haloferacaceae</taxon>
        <taxon>Haloplanus</taxon>
    </lineage>
</organism>
<evidence type="ECO:0000313" key="7">
    <source>
        <dbReference type="Proteomes" id="UP000277326"/>
    </source>
</evidence>
<accession>A0A3M0DXE8</accession>
<evidence type="ECO:0000256" key="3">
    <source>
        <dbReference type="ARBA" id="ARBA00022723"/>
    </source>
</evidence>
<dbReference type="PANTHER" id="PTHR37418:SF2">
    <property type="entry name" value="3-KETO-5-AMINOHEXANOATE CLEAVAGE ENZYME"/>
    <property type="match status" value="1"/>
</dbReference>
<reference evidence="6" key="3">
    <citation type="submission" date="2018-10" db="EMBL/GenBank/DDBJ databases">
        <authorList>
            <person name="Whitman W."/>
            <person name="Huntemann M."/>
            <person name="Clum A."/>
            <person name="Pillay M."/>
            <person name="Palaniappan K."/>
            <person name="Varghese N."/>
            <person name="Mikhailova N."/>
            <person name="Stamatis D."/>
            <person name="Reddy T."/>
            <person name="Daum C."/>
            <person name="Shapiro N."/>
            <person name="Ivanova N."/>
            <person name="Kyrpides N."/>
            <person name="Woyke T."/>
        </authorList>
    </citation>
    <scope>NUCLEOTIDE SEQUENCE</scope>
    <source>
        <strain evidence="6">CGMCC 1.10124</strain>
    </source>
</reference>
<gene>
    <name evidence="6" type="ORF">ATH50_0592</name>
    <name evidence="5" type="ORF">DU502_10385</name>
</gene>
<comment type="cofactor">
    <cofactor evidence="1">
        <name>Zn(2+)</name>
        <dbReference type="ChEBI" id="CHEBI:29105"/>
    </cofactor>
</comment>
<dbReference type="InterPro" id="IPR013785">
    <property type="entry name" value="Aldolase_TIM"/>
</dbReference>
<sequence length="294" mass="31373">MTYADYRDGKPVILTAALTGGVHGKEANPNLPETPAEIGEAAAAAERAGASIVHLHARRDNGERAFATERFQEVTDAVRARTDDVIVQHSTGGTGAPNDLRAEPLRTDPAPEMASLDMGPLNRYQHLTSENTRGLVAALHAEMQERGIKPELEVFNGGHLNESLAILDSEGSRSLGQPARSAGDELDDPPYLNLVFGGGTTTIPHPRNLLNLVENLPAGVEFNVLAFGPHQLPLTTMGILLGGHVRVGLEDNLYYRKGELAESNAQLVERTAGIAEQLGRPVATPAEAREILGL</sequence>
<keyword evidence="3" id="KW-0479">Metal-binding</keyword>
<dbReference type="AlphaFoldDB" id="A0A3M0DXE8"/>